<proteinExistence type="predicted"/>
<reference evidence="3" key="1">
    <citation type="journal article" date="2014" name="Proc. Natl. Acad. Sci. U.S.A.">
        <title>Extensive sampling of basidiomycete genomes demonstrates inadequacy of the white-rot/brown-rot paradigm for wood decay fungi.</title>
        <authorList>
            <person name="Riley R."/>
            <person name="Salamov A.A."/>
            <person name="Brown D.W."/>
            <person name="Nagy L.G."/>
            <person name="Floudas D."/>
            <person name="Held B.W."/>
            <person name="Levasseur A."/>
            <person name="Lombard V."/>
            <person name="Morin E."/>
            <person name="Otillar R."/>
            <person name="Lindquist E.A."/>
            <person name="Sun H."/>
            <person name="LaButti K.M."/>
            <person name="Schmutz J."/>
            <person name="Jabbour D."/>
            <person name="Luo H."/>
            <person name="Baker S.E."/>
            <person name="Pisabarro A.G."/>
            <person name="Walton J.D."/>
            <person name="Blanchette R.A."/>
            <person name="Henrissat B."/>
            <person name="Martin F."/>
            <person name="Cullen D."/>
            <person name="Hibbett D.S."/>
            <person name="Grigoriev I.V."/>
        </authorList>
    </citation>
    <scope>NUCLEOTIDE SEQUENCE [LARGE SCALE GENOMIC DNA]</scope>
    <source>
        <strain evidence="3">MUCL 33604</strain>
    </source>
</reference>
<dbReference type="EMBL" id="KL197734">
    <property type="protein sequence ID" value="KDQ53376.1"/>
    <property type="molecule type" value="Genomic_DNA"/>
</dbReference>
<dbReference type="AlphaFoldDB" id="A0A067PSS9"/>
<dbReference type="OrthoDB" id="2991366at2759"/>
<feature type="transmembrane region" description="Helical" evidence="1">
    <location>
        <begin position="58"/>
        <end position="79"/>
    </location>
</feature>
<gene>
    <name evidence="2" type="ORF">JAAARDRAFT_434009</name>
</gene>
<keyword evidence="1" id="KW-0472">Membrane</keyword>
<keyword evidence="1" id="KW-0812">Transmembrane</keyword>
<dbReference type="Proteomes" id="UP000027265">
    <property type="component" value="Unassembled WGS sequence"/>
</dbReference>
<accession>A0A067PSS9</accession>
<protein>
    <submittedName>
        <fullName evidence="2">Uncharacterized protein</fullName>
    </submittedName>
</protein>
<organism evidence="2 3">
    <name type="scientific">Jaapia argillacea MUCL 33604</name>
    <dbReference type="NCBI Taxonomy" id="933084"/>
    <lineage>
        <taxon>Eukaryota</taxon>
        <taxon>Fungi</taxon>
        <taxon>Dikarya</taxon>
        <taxon>Basidiomycota</taxon>
        <taxon>Agaricomycotina</taxon>
        <taxon>Agaricomycetes</taxon>
        <taxon>Agaricomycetidae</taxon>
        <taxon>Jaapiales</taxon>
        <taxon>Jaapiaceae</taxon>
        <taxon>Jaapia</taxon>
    </lineage>
</organism>
<dbReference type="HOGENOM" id="CLU_1759078_0_0_1"/>
<dbReference type="STRING" id="933084.A0A067PSS9"/>
<sequence>MVEGFMDYQATYYRLLFTSSWLKAPTRDSGSVPHSCLRQITGTVAYNVTGWKPTWHTAAYLIPSTLVNLTSLVLLLIAAGRWGWKPLPAVDPTDPISVLDTSSRGQFPIPNPPYTSPQKLEASKVRMKYERKGTSTDSAYELKMGTQV</sequence>
<keyword evidence="3" id="KW-1185">Reference proteome</keyword>
<name>A0A067PSS9_9AGAM</name>
<dbReference type="InParanoid" id="A0A067PSS9"/>
<evidence type="ECO:0000256" key="1">
    <source>
        <dbReference type="SAM" id="Phobius"/>
    </source>
</evidence>
<evidence type="ECO:0000313" key="2">
    <source>
        <dbReference type="EMBL" id="KDQ53376.1"/>
    </source>
</evidence>
<evidence type="ECO:0000313" key="3">
    <source>
        <dbReference type="Proteomes" id="UP000027265"/>
    </source>
</evidence>
<keyword evidence="1" id="KW-1133">Transmembrane helix</keyword>